<dbReference type="InterPro" id="IPR011604">
    <property type="entry name" value="PDDEXK-like_dom_sf"/>
</dbReference>
<evidence type="ECO:0000313" key="3">
    <source>
        <dbReference type="Proteomes" id="UP001239462"/>
    </source>
</evidence>
<organism evidence="2 3">
    <name type="scientific">Roseiconus lacunae</name>
    <dbReference type="NCBI Taxonomy" id="2605694"/>
    <lineage>
        <taxon>Bacteria</taxon>
        <taxon>Pseudomonadati</taxon>
        <taxon>Planctomycetota</taxon>
        <taxon>Planctomycetia</taxon>
        <taxon>Pirellulales</taxon>
        <taxon>Pirellulaceae</taxon>
        <taxon>Roseiconus</taxon>
    </lineage>
</organism>
<feature type="domain" description="YqaJ viral recombinase" evidence="1">
    <location>
        <begin position="29"/>
        <end position="170"/>
    </location>
</feature>
<sequence>MQGIESLAALGTLEVGDEVVNPRDEAEAEWLAKRRGKITGSRFGEIIGTGRDDNEFTNAGYKYLRLVVAERLGSYEIGFRAASTDWGNEYEPLAIAEYAEREGIEIDSGEFCFREYSKDVGATPDLIRIDGNPGECKCPKDPAVHIETAISEKVPPEYVWQCHGHILVTEGDFCDFMSFDPRIKPGQGPRLVVVRVNRDEKKLDYLRKRLDQAVEWVELVTNMLKRG</sequence>
<dbReference type="InterPro" id="IPR019080">
    <property type="entry name" value="YqaJ_viral_recombinase"/>
</dbReference>
<dbReference type="Pfam" id="PF09588">
    <property type="entry name" value="YqaJ"/>
    <property type="match status" value="1"/>
</dbReference>
<dbReference type="InterPro" id="IPR051703">
    <property type="entry name" value="NF-kappa-B_Signaling_Reg"/>
</dbReference>
<dbReference type="InterPro" id="IPR011335">
    <property type="entry name" value="Restrct_endonuc-II-like"/>
</dbReference>
<evidence type="ECO:0000313" key="2">
    <source>
        <dbReference type="EMBL" id="MDM4014937.1"/>
    </source>
</evidence>
<accession>A0ABT7PEK8</accession>
<dbReference type="PANTHER" id="PTHR46609:SF6">
    <property type="entry name" value="EXONUCLEASE, PHAGE-TYPE_RECB, C-TERMINAL DOMAIN-CONTAINING PROTEIN-RELATED"/>
    <property type="match status" value="1"/>
</dbReference>
<dbReference type="Gene3D" id="3.90.320.10">
    <property type="match status" value="1"/>
</dbReference>
<dbReference type="EMBL" id="JASZZN010000003">
    <property type="protein sequence ID" value="MDM4014937.1"/>
    <property type="molecule type" value="Genomic_DNA"/>
</dbReference>
<dbReference type="CDD" id="cd22343">
    <property type="entry name" value="PDDEXK_lambda_exonuclease-like"/>
    <property type="match status" value="1"/>
</dbReference>
<name>A0ABT7PEK8_9BACT</name>
<proteinExistence type="predicted"/>
<protein>
    <submittedName>
        <fullName evidence="2">YqaJ viral recombinase family protein</fullName>
    </submittedName>
</protein>
<keyword evidence="3" id="KW-1185">Reference proteome</keyword>
<comment type="caution">
    <text evidence="2">The sequence shown here is derived from an EMBL/GenBank/DDBJ whole genome shotgun (WGS) entry which is preliminary data.</text>
</comment>
<dbReference type="PANTHER" id="PTHR46609">
    <property type="entry name" value="EXONUCLEASE, PHAGE-TYPE/RECB, C-TERMINAL DOMAIN-CONTAINING PROTEIN"/>
    <property type="match status" value="1"/>
</dbReference>
<dbReference type="Proteomes" id="UP001239462">
    <property type="component" value="Unassembled WGS sequence"/>
</dbReference>
<evidence type="ECO:0000259" key="1">
    <source>
        <dbReference type="Pfam" id="PF09588"/>
    </source>
</evidence>
<gene>
    <name evidence="2" type="ORF">QTN89_05820</name>
</gene>
<dbReference type="RefSeq" id="WP_289162524.1">
    <property type="nucleotide sequence ID" value="NZ_JASZZN010000003.1"/>
</dbReference>
<dbReference type="SUPFAM" id="SSF52980">
    <property type="entry name" value="Restriction endonuclease-like"/>
    <property type="match status" value="1"/>
</dbReference>
<reference evidence="2 3" key="1">
    <citation type="submission" date="2023-06" db="EMBL/GenBank/DDBJ databases">
        <title>Roseiconus lacunae JC819 isolated from Gulf of Mannar region, Tamil Nadu.</title>
        <authorList>
            <person name="Pk S."/>
            <person name="Ch S."/>
            <person name="Ch V.R."/>
        </authorList>
    </citation>
    <scope>NUCLEOTIDE SEQUENCE [LARGE SCALE GENOMIC DNA]</scope>
    <source>
        <strain evidence="2 3">JC819</strain>
    </source>
</reference>